<proteinExistence type="predicted"/>
<dbReference type="EMBL" id="JACHMB010000001">
    <property type="protein sequence ID" value="MBB5775160.1"/>
    <property type="molecule type" value="Genomic_DNA"/>
</dbReference>
<accession>A0A7W9G0U3</accession>
<evidence type="ECO:0000313" key="2">
    <source>
        <dbReference type="Proteomes" id="UP000579153"/>
    </source>
</evidence>
<keyword evidence="2" id="KW-1185">Reference proteome</keyword>
<reference evidence="1 2" key="1">
    <citation type="submission" date="2020-08" db="EMBL/GenBank/DDBJ databases">
        <title>Sequencing the genomes of 1000 actinobacteria strains.</title>
        <authorList>
            <person name="Klenk H.-P."/>
        </authorList>
    </citation>
    <scope>NUCLEOTIDE SEQUENCE [LARGE SCALE GENOMIC DNA]</scope>
    <source>
        <strain evidence="1 2">DSM 45507</strain>
    </source>
</reference>
<sequence>MSRPPVPPFTEETARVKVQAAEDAWNTCDPDRVALAYTEDSVWRNRDEFCTGRDEIREFLRRKWARELDYALRKELWGVLGNRIAVRFQYECRDASGQWWRSYGNEQWEFDESGLMRRREASINDVRIEESERRIFGPRGDDERGVDVLPLR</sequence>
<gene>
    <name evidence="1" type="ORF">HD596_001916</name>
</gene>
<dbReference type="Gene3D" id="3.10.450.50">
    <property type="match status" value="1"/>
</dbReference>
<dbReference type="AlphaFoldDB" id="A0A7W9G0U3"/>
<name>A0A7W9G0U3_9ACTN</name>
<dbReference type="InterPro" id="IPR032710">
    <property type="entry name" value="NTF2-like_dom_sf"/>
</dbReference>
<protein>
    <submittedName>
        <fullName evidence="1">Nuclear transport factor 2 (NTF2) superfamily protein</fullName>
    </submittedName>
</protein>
<dbReference type="SUPFAM" id="SSF54427">
    <property type="entry name" value="NTF2-like"/>
    <property type="match status" value="1"/>
</dbReference>
<comment type="caution">
    <text evidence="1">The sequence shown here is derived from an EMBL/GenBank/DDBJ whole genome shotgun (WGS) entry which is preliminary data.</text>
</comment>
<dbReference type="Proteomes" id="UP000579153">
    <property type="component" value="Unassembled WGS sequence"/>
</dbReference>
<dbReference type="PANTHER" id="PTHR31757">
    <property type="entry name" value="SLL0781 PROTEIN"/>
    <property type="match status" value="1"/>
</dbReference>
<evidence type="ECO:0000313" key="1">
    <source>
        <dbReference type="EMBL" id="MBB5775160.1"/>
    </source>
</evidence>
<dbReference type="Pfam" id="PF07080">
    <property type="entry name" value="DUF1348"/>
    <property type="match status" value="1"/>
</dbReference>
<dbReference type="InterPro" id="IPR009783">
    <property type="entry name" value="DUF1348"/>
</dbReference>
<dbReference type="PANTHER" id="PTHR31757:SF0">
    <property type="entry name" value="SLL0781 PROTEIN"/>
    <property type="match status" value="1"/>
</dbReference>
<dbReference type="RefSeq" id="WP_185068887.1">
    <property type="nucleotide sequence ID" value="NZ_JACHMB010000001.1"/>
</dbReference>
<organism evidence="1 2">
    <name type="scientific">Nonomuraea jabiensis</name>
    <dbReference type="NCBI Taxonomy" id="882448"/>
    <lineage>
        <taxon>Bacteria</taxon>
        <taxon>Bacillati</taxon>
        <taxon>Actinomycetota</taxon>
        <taxon>Actinomycetes</taxon>
        <taxon>Streptosporangiales</taxon>
        <taxon>Streptosporangiaceae</taxon>
        <taxon>Nonomuraea</taxon>
    </lineage>
</organism>